<evidence type="ECO:0000313" key="1">
    <source>
        <dbReference type="EMBL" id="KAJ7557231.1"/>
    </source>
</evidence>
<dbReference type="EMBL" id="CM055096">
    <property type="protein sequence ID" value="KAJ7557231.1"/>
    <property type="molecule type" value="Genomic_DNA"/>
</dbReference>
<proteinExistence type="predicted"/>
<sequence length="98" mass="11152">MSGQAAALSDNNITAWIDYDANLQLLDIYVSHNAVKPQKSPLLSYRIDLATIISEYMYHRATNSWSPAENRQWKSKFEKEQQSVKALVSKTTIAYQKG</sequence>
<keyword evidence="2" id="KW-1185">Reference proteome</keyword>
<organism evidence="1 2">
    <name type="scientific">Diphasiastrum complanatum</name>
    <name type="common">Issler's clubmoss</name>
    <name type="synonym">Lycopodium complanatum</name>
    <dbReference type="NCBI Taxonomy" id="34168"/>
    <lineage>
        <taxon>Eukaryota</taxon>
        <taxon>Viridiplantae</taxon>
        <taxon>Streptophyta</taxon>
        <taxon>Embryophyta</taxon>
        <taxon>Tracheophyta</taxon>
        <taxon>Lycopodiopsida</taxon>
        <taxon>Lycopodiales</taxon>
        <taxon>Lycopodiaceae</taxon>
        <taxon>Lycopodioideae</taxon>
        <taxon>Diphasiastrum</taxon>
    </lineage>
</organism>
<dbReference type="Proteomes" id="UP001162992">
    <property type="component" value="Chromosome 5"/>
</dbReference>
<name>A0ACC2DSL0_DIPCM</name>
<gene>
    <name evidence="1" type="ORF">O6H91_05G117600</name>
</gene>
<evidence type="ECO:0000313" key="2">
    <source>
        <dbReference type="Proteomes" id="UP001162992"/>
    </source>
</evidence>
<protein>
    <submittedName>
        <fullName evidence="1">Uncharacterized protein</fullName>
    </submittedName>
</protein>
<reference evidence="2" key="1">
    <citation type="journal article" date="2024" name="Proc. Natl. Acad. Sci. U.S.A.">
        <title>Extraordinary preservation of gene collinearity over three hundred million years revealed in homosporous lycophytes.</title>
        <authorList>
            <person name="Li C."/>
            <person name="Wickell D."/>
            <person name="Kuo L.Y."/>
            <person name="Chen X."/>
            <person name="Nie B."/>
            <person name="Liao X."/>
            <person name="Peng D."/>
            <person name="Ji J."/>
            <person name="Jenkins J."/>
            <person name="Williams M."/>
            <person name="Shu S."/>
            <person name="Plott C."/>
            <person name="Barry K."/>
            <person name="Rajasekar S."/>
            <person name="Grimwood J."/>
            <person name="Han X."/>
            <person name="Sun S."/>
            <person name="Hou Z."/>
            <person name="He W."/>
            <person name="Dai G."/>
            <person name="Sun C."/>
            <person name="Schmutz J."/>
            <person name="Leebens-Mack J.H."/>
            <person name="Li F.W."/>
            <person name="Wang L."/>
        </authorList>
    </citation>
    <scope>NUCLEOTIDE SEQUENCE [LARGE SCALE GENOMIC DNA]</scope>
    <source>
        <strain evidence="2">cv. PW_Plant_1</strain>
    </source>
</reference>
<comment type="caution">
    <text evidence="1">The sequence shown here is derived from an EMBL/GenBank/DDBJ whole genome shotgun (WGS) entry which is preliminary data.</text>
</comment>
<accession>A0ACC2DSL0</accession>